<dbReference type="InterPro" id="IPR010982">
    <property type="entry name" value="Lambda_DNA-bd_dom_sf"/>
</dbReference>
<proteinExistence type="predicted"/>
<dbReference type="Gene3D" id="1.10.260.40">
    <property type="entry name" value="lambda repressor-like DNA-binding domains"/>
    <property type="match status" value="1"/>
</dbReference>
<dbReference type="Proteomes" id="UP000219353">
    <property type="component" value="Unassembled WGS sequence"/>
</dbReference>
<dbReference type="Pfam" id="PF13744">
    <property type="entry name" value="HTH_37"/>
    <property type="match status" value="1"/>
</dbReference>
<dbReference type="SUPFAM" id="SSF47413">
    <property type="entry name" value="lambda repressor-like DNA-binding domains"/>
    <property type="match status" value="1"/>
</dbReference>
<name>A0A285IA33_9GAMM</name>
<evidence type="ECO:0000259" key="1">
    <source>
        <dbReference type="PROSITE" id="PS50943"/>
    </source>
</evidence>
<dbReference type="SMART" id="SM00530">
    <property type="entry name" value="HTH_XRE"/>
    <property type="match status" value="1"/>
</dbReference>
<keyword evidence="3" id="KW-1185">Reference proteome</keyword>
<reference evidence="3" key="1">
    <citation type="submission" date="2017-09" db="EMBL/GenBank/DDBJ databases">
        <authorList>
            <person name="Varghese N."/>
            <person name="Submissions S."/>
        </authorList>
    </citation>
    <scope>NUCLEOTIDE SEQUENCE [LARGE SCALE GENOMIC DNA]</scope>
    <source>
        <strain evidence="3">CGMCC 1.12461</strain>
    </source>
</reference>
<accession>A0A285IA33</accession>
<sequence length="100" mass="11099">MARTLEQILAQEKPEVVASAKEQAAEILLNIHLAELRERMNLTQKDIAAALNVKQPSVSDMEKPGRDLKLSSLKRYVEASGGKLRLDIELPDGTHYGFTV</sequence>
<evidence type="ECO:0000313" key="3">
    <source>
        <dbReference type="Proteomes" id="UP000219353"/>
    </source>
</evidence>
<dbReference type="InterPro" id="IPR039554">
    <property type="entry name" value="HigA2-like_HTH"/>
</dbReference>
<dbReference type="CDD" id="cd00093">
    <property type="entry name" value="HTH_XRE"/>
    <property type="match status" value="1"/>
</dbReference>
<dbReference type="AlphaFoldDB" id="A0A285IA33"/>
<gene>
    <name evidence="2" type="ORF">SAMN06297280_0793</name>
</gene>
<feature type="domain" description="HTH cro/C1-type" evidence="1">
    <location>
        <begin position="33"/>
        <end position="79"/>
    </location>
</feature>
<evidence type="ECO:0000313" key="2">
    <source>
        <dbReference type="EMBL" id="SNY44825.1"/>
    </source>
</evidence>
<dbReference type="EMBL" id="OBEB01000001">
    <property type="protein sequence ID" value="SNY44825.1"/>
    <property type="molecule type" value="Genomic_DNA"/>
</dbReference>
<dbReference type="GO" id="GO:0003677">
    <property type="term" value="F:DNA binding"/>
    <property type="evidence" value="ECO:0007669"/>
    <property type="project" value="InterPro"/>
</dbReference>
<dbReference type="RefSeq" id="WP_097110022.1">
    <property type="nucleotide sequence ID" value="NZ_OBEB01000001.1"/>
</dbReference>
<protein>
    <submittedName>
        <fullName evidence="2">Helix-turn-helix domain-containing protein</fullName>
    </submittedName>
</protein>
<dbReference type="PROSITE" id="PS50943">
    <property type="entry name" value="HTH_CROC1"/>
    <property type="match status" value="1"/>
</dbReference>
<dbReference type="OrthoDB" id="129597at2"/>
<dbReference type="InterPro" id="IPR001387">
    <property type="entry name" value="Cro/C1-type_HTH"/>
</dbReference>
<organism evidence="2 3">
    <name type="scientific">Arsukibacterium tuosuense</name>
    <dbReference type="NCBI Taxonomy" id="1323745"/>
    <lineage>
        <taxon>Bacteria</taxon>
        <taxon>Pseudomonadati</taxon>
        <taxon>Pseudomonadota</taxon>
        <taxon>Gammaproteobacteria</taxon>
        <taxon>Chromatiales</taxon>
        <taxon>Chromatiaceae</taxon>
        <taxon>Arsukibacterium</taxon>
    </lineage>
</organism>